<dbReference type="OMA" id="SATVWDN"/>
<evidence type="ECO:0000256" key="1">
    <source>
        <dbReference type="SAM" id="MobiDB-lite"/>
    </source>
</evidence>
<dbReference type="Pfam" id="PF02408">
    <property type="entry name" value="CUB_2"/>
    <property type="match status" value="1"/>
</dbReference>
<accession>G0MAC6</accession>
<protein>
    <recommendedName>
        <fullName evidence="3">CUB-like domain-containing protein</fullName>
    </recommendedName>
</protein>
<evidence type="ECO:0000313" key="4">
    <source>
        <dbReference type="EMBL" id="EGT40588.1"/>
    </source>
</evidence>
<feature type="compositionally biased region" description="Low complexity" evidence="1">
    <location>
        <begin position="503"/>
        <end position="520"/>
    </location>
</feature>
<dbReference type="AlphaFoldDB" id="G0MAC6"/>
<dbReference type="STRING" id="135651.G0MAC6"/>
<dbReference type="eggNOG" id="ENOG502T0AA">
    <property type="taxonomic scope" value="Eukaryota"/>
</dbReference>
<organism evidence="5">
    <name type="scientific">Caenorhabditis brenneri</name>
    <name type="common">Nematode worm</name>
    <dbReference type="NCBI Taxonomy" id="135651"/>
    <lineage>
        <taxon>Eukaryota</taxon>
        <taxon>Metazoa</taxon>
        <taxon>Ecdysozoa</taxon>
        <taxon>Nematoda</taxon>
        <taxon>Chromadorea</taxon>
        <taxon>Rhabditida</taxon>
        <taxon>Rhabditina</taxon>
        <taxon>Rhabditomorpha</taxon>
        <taxon>Rhabditoidea</taxon>
        <taxon>Rhabditidae</taxon>
        <taxon>Peloderinae</taxon>
        <taxon>Caenorhabditis</taxon>
    </lineage>
</organism>
<dbReference type="Proteomes" id="UP000008068">
    <property type="component" value="Unassembled WGS sequence"/>
</dbReference>
<keyword evidence="2" id="KW-0732">Signal</keyword>
<dbReference type="FunCoup" id="G0MAC6">
    <property type="interactions" value="1154"/>
</dbReference>
<evidence type="ECO:0000313" key="5">
    <source>
        <dbReference type="Proteomes" id="UP000008068"/>
    </source>
</evidence>
<evidence type="ECO:0000259" key="3">
    <source>
        <dbReference type="Pfam" id="PF02408"/>
    </source>
</evidence>
<dbReference type="InParanoid" id="G0MAC6"/>
<evidence type="ECO:0000256" key="2">
    <source>
        <dbReference type="SAM" id="SignalP"/>
    </source>
</evidence>
<feature type="domain" description="CUB-like" evidence="3">
    <location>
        <begin position="26"/>
        <end position="129"/>
    </location>
</feature>
<keyword evidence="5" id="KW-1185">Reference proteome</keyword>
<name>G0MAC6_CAEBE</name>
<feature type="chain" id="PRO_5003403015" description="CUB-like domain-containing protein" evidence="2">
    <location>
        <begin position="17"/>
        <end position="551"/>
    </location>
</feature>
<dbReference type="OrthoDB" id="5812348at2759"/>
<dbReference type="InterPro" id="IPR003366">
    <property type="entry name" value="CUB-like_dom"/>
</dbReference>
<reference evidence="5" key="1">
    <citation type="submission" date="2011-07" db="EMBL/GenBank/DDBJ databases">
        <authorList>
            <consortium name="Caenorhabditis brenneri Sequencing and Analysis Consortium"/>
            <person name="Wilson R.K."/>
        </authorList>
    </citation>
    <scope>NUCLEOTIDE SEQUENCE [LARGE SCALE GENOMIC DNA]</scope>
    <source>
        <strain evidence="5">PB2801</strain>
    </source>
</reference>
<dbReference type="HOGENOM" id="CLU_447080_0_0_1"/>
<feature type="signal peptide" evidence="2">
    <location>
        <begin position="1"/>
        <end position="16"/>
    </location>
</feature>
<feature type="region of interest" description="Disordered" evidence="1">
    <location>
        <begin position="490"/>
        <end position="520"/>
    </location>
</feature>
<proteinExistence type="predicted"/>
<dbReference type="EMBL" id="GL379788">
    <property type="protein sequence ID" value="EGT40588.1"/>
    <property type="molecule type" value="Genomic_DNA"/>
</dbReference>
<gene>
    <name evidence="4" type="ORF">CAEBREN_13068</name>
</gene>
<sequence length="551" mass="61200">MCKTIIILILTYFVLGVYPDAAICHSRTINLTSPDTFGTLPYDSASIVDIPHGTHCLYEFNVPRGYALQLRTLYNLVDPKSALILTNPLGIDMIYNRFGKTINEDYWCTSGTCSLEVQSVSGISFITNYWFKSCIFHFPIIILDFVIFTYSKTNVLEVALTLAQNTSQADLVNLKNYYIYNGSDIIQSALMGTLDDLRTNSLYLGYNFVSIVNFYSGLDSNAFVIGNDRNSISNSYKFILTSPDQMMSREFSDFSEEGTSVTFACSDCNQFYVTHLTFNGASGYVALQGQTPSQPYLSKVITYNASTFTQNQLPQLIPTNKFTIFYYKCNFTIQLYSGSDYQYWKTPYFGRKGVISSATVWDNLLQNGNFAYEFRDNTQLFNFSINLKNMDFGGSPQDQLTLRIGMGPNYDDSISLTFPGANQTNVSSIGNYMYISSNFSMFTKLVLPFEMTEGPSTSTVATSTVSPTISTTTIMPTTIISTSTTKMLTSISTNSPSTPPPAITSTEITSSTPTTTQSSFTSSTTVVTTTRSANVKDCVRIIAFLFILAAF</sequence>